<dbReference type="GO" id="GO:0030154">
    <property type="term" value="P:cell differentiation"/>
    <property type="evidence" value="ECO:0007669"/>
    <property type="project" value="UniProtKB-KW"/>
</dbReference>
<evidence type="ECO:0000313" key="9">
    <source>
        <dbReference type="Proteomes" id="UP001140949"/>
    </source>
</evidence>
<accession>A0AAX6DNA1</accession>
<dbReference type="Proteomes" id="UP001140949">
    <property type="component" value="Unassembled WGS sequence"/>
</dbReference>
<feature type="coiled-coil region" evidence="6">
    <location>
        <begin position="75"/>
        <end position="120"/>
    </location>
</feature>
<dbReference type="InterPro" id="IPR040353">
    <property type="entry name" value="FLX/FLX-like"/>
</dbReference>
<dbReference type="PANTHER" id="PTHR33405">
    <property type="entry name" value="PROTEIN FLX-LIKE 2"/>
    <property type="match status" value="1"/>
</dbReference>
<evidence type="ECO:0000256" key="1">
    <source>
        <dbReference type="ARBA" id="ARBA00005405"/>
    </source>
</evidence>
<reference evidence="8" key="2">
    <citation type="submission" date="2023-04" db="EMBL/GenBank/DDBJ databases">
        <authorList>
            <person name="Bruccoleri R.E."/>
            <person name="Oakeley E.J."/>
            <person name="Faust A.-M."/>
            <person name="Dessus-Babus S."/>
            <person name="Altorfer M."/>
            <person name="Burckhardt D."/>
            <person name="Oertli M."/>
            <person name="Naumann U."/>
            <person name="Petersen F."/>
            <person name="Wong J."/>
        </authorList>
    </citation>
    <scope>NUCLEOTIDE SEQUENCE</scope>
    <source>
        <strain evidence="8">GSM-AAB239-AS_SAM_17_03QT</strain>
        <tissue evidence="8">Leaf</tissue>
    </source>
</reference>
<feature type="compositionally biased region" description="Gly residues" evidence="7">
    <location>
        <begin position="485"/>
        <end position="494"/>
    </location>
</feature>
<sequence length="494" mass="52785">MGSKGRLPPPHVRRPLPGPGMLHPDPFGPGIRPPPGGYPFDMLPHPPEIMEQKLATQHVEMERLLTENQRLAATHGVLRRELAAAQHELQRLQEHMGAMKAEQEQHLRGLLDKISKMEADLKASEPVKQELQQAHTEAQSLITTRQELISKAKQLTQDLQRSHGDVQQIPALMSELEGLRQEYQHCRATYDYERKLRIDHYESLQVMEKNYISMVREVEKLRAELTNTTNLDKSGGSYGNSAGYKENDSSAQRFVGQNSYEDTYGASQGRGAMGGGGAASYGEPPAGNAPSRPEYDAPIRGPAYDAPRNSSYEASRVPAASYGSSRGGSYETPKGAAGGYEVPRGPGYDATTASRGAGVAQTATPAGNIAGSYGSAQTPLPYGSAQALNPYGSTQAPNQYGSTQAPNQYVSAQAPNQYGSAQAPNQYGSAQAPNQYGSAQTPNQYGSAQAPNQYGSAQTPNPYGSAQAPTGSAGSYDAQLRSSGNTGGGSSGRR</sequence>
<evidence type="ECO:0000256" key="3">
    <source>
        <dbReference type="ARBA" id="ARBA00022782"/>
    </source>
</evidence>
<reference evidence="8" key="1">
    <citation type="journal article" date="2023" name="GigaByte">
        <title>Genome assembly of the bearded iris, Iris pallida Lam.</title>
        <authorList>
            <person name="Bruccoleri R.E."/>
            <person name="Oakeley E.J."/>
            <person name="Faust A.M.E."/>
            <person name="Altorfer M."/>
            <person name="Dessus-Babus S."/>
            <person name="Burckhardt D."/>
            <person name="Oertli M."/>
            <person name="Naumann U."/>
            <person name="Petersen F."/>
            <person name="Wong J."/>
        </authorList>
    </citation>
    <scope>NUCLEOTIDE SEQUENCE</scope>
    <source>
        <strain evidence="8">GSM-AAB239-AS_SAM_17_03QT</strain>
    </source>
</reference>
<comment type="similarity">
    <text evidence="1">Belongs to the FLX family.</text>
</comment>
<keyword evidence="3" id="KW-0221">Differentiation</keyword>
<proteinExistence type="inferred from homology"/>
<evidence type="ECO:0000313" key="8">
    <source>
        <dbReference type="EMBL" id="KAJ6793196.1"/>
    </source>
</evidence>
<feature type="region of interest" description="Disordered" evidence="7">
    <location>
        <begin position="229"/>
        <end position="356"/>
    </location>
</feature>
<evidence type="ECO:0000256" key="6">
    <source>
        <dbReference type="SAM" id="Coils"/>
    </source>
</evidence>
<protein>
    <submittedName>
        <fullName evidence="8">Protein FLX-like 2</fullName>
    </submittedName>
</protein>
<gene>
    <name evidence="8" type="ORF">M6B38_111510</name>
</gene>
<keyword evidence="2" id="KW-0217">Developmental protein</keyword>
<name>A0AAX6DNA1_IRIPA</name>
<keyword evidence="4 6" id="KW-0175">Coiled coil</keyword>
<evidence type="ECO:0000256" key="4">
    <source>
        <dbReference type="ARBA" id="ARBA00023054"/>
    </source>
</evidence>
<organism evidence="8 9">
    <name type="scientific">Iris pallida</name>
    <name type="common">Sweet iris</name>
    <dbReference type="NCBI Taxonomy" id="29817"/>
    <lineage>
        <taxon>Eukaryota</taxon>
        <taxon>Viridiplantae</taxon>
        <taxon>Streptophyta</taxon>
        <taxon>Embryophyta</taxon>
        <taxon>Tracheophyta</taxon>
        <taxon>Spermatophyta</taxon>
        <taxon>Magnoliopsida</taxon>
        <taxon>Liliopsida</taxon>
        <taxon>Asparagales</taxon>
        <taxon>Iridaceae</taxon>
        <taxon>Iridoideae</taxon>
        <taxon>Irideae</taxon>
        <taxon>Iris</taxon>
    </lineage>
</organism>
<keyword evidence="9" id="KW-1185">Reference proteome</keyword>
<evidence type="ECO:0000256" key="5">
    <source>
        <dbReference type="ARBA" id="ARBA00023089"/>
    </source>
</evidence>
<keyword evidence="5" id="KW-0287">Flowering</keyword>
<dbReference type="EMBL" id="JANAVB010043216">
    <property type="protein sequence ID" value="KAJ6793196.1"/>
    <property type="molecule type" value="Genomic_DNA"/>
</dbReference>
<dbReference type="PANTHER" id="PTHR33405:SF4">
    <property type="entry name" value="PROTEIN FLX-LIKE 2"/>
    <property type="match status" value="1"/>
</dbReference>
<dbReference type="AlphaFoldDB" id="A0AAX6DNA1"/>
<evidence type="ECO:0000256" key="7">
    <source>
        <dbReference type="SAM" id="MobiDB-lite"/>
    </source>
</evidence>
<dbReference type="GO" id="GO:0009908">
    <property type="term" value="P:flower development"/>
    <property type="evidence" value="ECO:0007669"/>
    <property type="project" value="UniProtKB-KW"/>
</dbReference>
<evidence type="ECO:0000256" key="2">
    <source>
        <dbReference type="ARBA" id="ARBA00022473"/>
    </source>
</evidence>
<feature type="region of interest" description="Disordered" evidence="7">
    <location>
        <begin position="1"/>
        <end position="40"/>
    </location>
</feature>
<comment type="caution">
    <text evidence="8">The sequence shown here is derived from an EMBL/GenBank/DDBJ whole genome shotgun (WGS) entry which is preliminary data.</text>
</comment>
<feature type="compositionally biased region" description="Polar residues" evidence="7">
    <location>
        <begin position="249"/>
        <end position="261"/>
    </location>
</feature>
<feature type="compositionally biased region" description="Low complexity" evidence="7">
    <location>
        <begin position="321"/>
        <end position="330"/>
    </location>
</feature>
<feature type="region of interest" description="Disordered" evidence="7">
    <location>
        <begin position="384"/>
        <end position="494"/>
    </location>
</feature>
<feature type="compositionally biased region" description="Polar residues" evidence="7">
    <location>
        <begin position="391"/>
        <end position="473"/>
    </location>
</feature>